<dbReference type="CDD" id="cd13117">
    <property type="entry name" value="POLO_box_2"/>
    <property type="match status" value="1"/>
</dbReference>
<dbReference type="GO" id="GO:1903353">
    <property type="term" value="P:regulation of nucleus organization"/>
    <property type="evidence" value="ECO:0007669"/>
    <property type="project" value="EnsemblFungi"/>
</dbReference>
<dbReference type="GO" id="GO:0000922">
    <property type="term" value="C:spindle pole"/>
    <property type="evidence" value="ECO:0007669"/>
    <property type="project" value="EnsemblFungi"/>
</dbReference>
<dbReference type="GO" id="GO:0010696">
    <property type="term" value="P:positive regulation of mitotic spindle pole body separation"/>
    <property type="evidence" value="ECO:0007669"/>
    <property type="project" value="EnsemblFungi"/>
</dbReference>
<evidence type="ECO:0000259" key="10">
    <source>
        <dbReference type="PROSITE" id="PS50011"/>
    </source>
</evidence>
<dbReference type="Pfam" id="PF00069">
    <property type="entry name" value="Pkinase"/>
    <property type="match status" value="1"/>
</dbReference>
<keyword evidence="13" id="KW-1185">Reference proteome</keyword>
<dbReference type="PROSITE" id="PS00107">
    <property type="entry name" value="PROTEIN_KINASE_ATP"/>
    <property type="match status" value="1"/>
</dbReference>
<organism evidence="12 13">
    <name type="scientific">Hanseniaspora guilliermondii</name>
    <dbReference type="NCBI Taxonomy" id="56406"/>
    <lineage>
        <taxon>Eukaryota</taxon>
        <taxon>Fungi</taxon>
        <taxon>Dikarya</taxon>
        <taxon>Ascomycota</taxon>
        <taxon>Saccharomycotina</taxon>
        <taxon>Saccharomycetes</taxon>
        <taxon>Saccharomycodales</taxon>
        <taxon>Saccharomycodaceae</taxon>
        <taxon>Hanseniaspora</taxon>
    </lineage>
</organism>
<dbReference type="GO" id="GO:0019237">
    <property type="term" value="F:centromeric DNA binding"/>
    <property type="evidence" value="ECO:0007669"/>
    <property type="project" value="EnsemblFungi"/>
</dbReference>
<evidence type="ECO:0000313" key="13">
    <source>
        <dbReference type="Proteomes" id="UP000183365"/>
    </source>
</evidence>
<keyword evidence="4 7" id="KW-0547">Nucleotide-binding</keyword>
<dbReference type="InterPro" id="IPR000719">
    <property type="entry name" value="Prot_kinase_dom"/>
</dbReference>
<evidence type="ECO:0000256" key="3">
    <source>
        <dbReference type="ARBA" id="ARBA00022737"/>
    </source>
</evidence>
<reference evidence="13" key="1">
    <citation type="submission" date="2016-11" db="EMBL/GenBank/DDBJ databases">
        <authorList>
            <person name="Guldener U."/>
        </authorList>
    </citation>
    <scope>NUCLEOTIDE SEQUENCE [LARGE SCALE GENOMIC DNA]</scope>
</reference>
<dbReference type="GO" id="GO:0000712">
    <property type="term" value="P:resolution of meiotic recombination intermediates"/>
    <property type="evidence" value="ECO:0007669"/>
    <property type="project" value="EnsemblFungi"/>
</dbReference>
<dbReference type="PROSITE" id="PS50078">
    <property type="entry name" value="POLO_BOX"/>
    <property type="match status" value="2"/>
</dbReference>
<dbReference type="EC" id="2.7.11.21" evidence="8"/>
<comment type="similarity">
    <text evidence="8">Belongs to the protein kinase superfamily. Ser/Thr protein kinase family. CDC5/Polo subfamily.</text>
</comment>
<dbReference type="GO" id="GO:0051219">
    <property type="term" value="F:phosphoprotein binding"/>
    <property type="evidence" value="ECO:0007669"/>
    <property type="project" value="EnsemblFungi"/>
</dbReference>
<dbReference type="PROSITE" id="PS50011">
    <property type="entry name" value="PROTEIN_KINASE_DOM"/>
    <property type="match status" value="1"/>
</dbReference>
<dbReference type="PANTHER" id="PTHR24345:SF0">
    <property type="entry name" value="CELL CYCLE SERINE_THREONINE-PROTEIN KINASE CDC5_MSD2"/>
    <property type="match status" value="1"/>
</dbReference>
<dbReference type="GO" id="GO:0004674">
    <property type="term" value="F:protein serine/threonine kinase activity"/>
    <property type="evidence" value="ECO:0007669"/>
    <property type="project" value="UniProtKB-KW"/>
</dbReference>
<gene>
    <name evidence="12" type="ORF">HGUI_00717</name>
</gene>
<dbReference type="InterPro" id="IPR008271">
    <property type="entry name" value="Ser/Thr_kinase_AS"/>
</dbReference>
<evidence type="ECO:0000256" key="4">
    <source>
        <dbReference type="ARBA" id="ARBA00022741"/>
    </source>
</evidence>
<protein>
    <recommendedName>
        <fullName evidence="8">Serine/threonine-protein kinase</fullName>
        <ecNumber evidence="8">2.7.11.21</ecNumber>
    </recommendedName>
</protein>
<dbReference type="PROSITE" id="PS00108">
    <property type="entry name" value="PROTEIN_KINASE_ST"/>
    <property type="match status" value="1"/>
</dbReference>
<accession>A0A1L0CIC0</accession>
<dbReference type="InterPro" id="IPR036947">
    <property type="entry name" value="POLO_box_dom_sf"/>
</dbReference>
<dbReference type="GO" id="GO:0090306">
    <property type="term" value="P:meiotic spindle assembly"/>
    <property type="evidence" value="ECO:0007669"/>
    <property type="project" value="EnsemblFungi"/>
</dbReference>
<dbReference type="FunFam" id="3.30.200.20:FF:000091">
    <property type="entry name" value="Serine/threonine-protein kinase PLK"/>
    <property type="match status" value="1"/>
</dbReference>
<dbReference type="GO" id="GO:0005737">
    <property type="term" value="C:cytoplasm"/>
    <property type="evidence" value="ECO:0007669"/>
    <property type="project" value="TreeGrafter"/>
</dbReference>
<proteinExistence type="inferred from homology"/>
<dbReference type="AlphaFoldDB" id="A0A1L0CIC0"/>
<dbReference type="GO" id="GO:0110083">
    <property type="term" value="P:positive regulation of protein localization to cell division site involved in mitotic actomyosin contractile ring assembly"/>
    <property type="evidence" value="ECO:0007669"/>
    <property type="project" value="EnsemblFungi"/>
</dbReference>
<dbReference type="OrthoDB" id="408964at2759"/>
<evidence type="ECO:0000256" key="7">
    <source>
        <dbReference type="PROSITE-ProRule" id="PRU10141"/>
    </source>
</evidence>
<dbReference type="VEuPathDB" id="FungiDB:HGUI_00717"/>
<name>A0A1L0CIC0_9ASCO</name>
<dbReference type="PANTHER" id="PTHR24345">
    <property type="entry name" value="SERINE/THREONINE-PROTEIN KINASE PLK"/>
    <property type="match status" value="1"/>
</dbReference>
<dbReference type="GO" id="GO:0007052">
    <property type="term" value="P:mitotic spindle organization"/>
    <property type="evidence" value="ECO:0007669"/>
    <property type="project" value="TreeGrafter"/>
</dbReference>
<feature type="binding site" evidence="7">
    <location>
        <position position="116"/>
    </location>
    <ligand>
        <name>ATP</name>
        <dbReference type="ChEBI" id="CHEBI:30616"/>
    </ligand>
</feature>
<sequence length="741" mass="85064">MPFDPIHDNFLNSNNSPIRSPERVERQKLKMDKENVDTAAFKAQTAIKENQPQTPQKNTKKKKEKLSALCKTPPSIIRNSERIFHRGISLGEGGFARCFEVTDSNDIRYAAKTVAKASIVQDKTRKKLLSEIQIHRDIFHKNIVEFIECFEDDINVYIILEMCSKGSLMDLMKVKKCILEQDAKYITIQLAAGIKYLHFHGIVHRDLKLGNVFFDEHYDLKIGDFGLAATAEYNKKYTVCGTPNYIAPEVLTGAKTTGHSFEVDIWAIGIMIFAMVYGKPPFQCKNVSDIYKKVKSIDYSFPENRNISRDCQILIRDILSLHPQMRPSIDDIFDYPWFTYDFPKTVSFNLTGAKDINGNVLEHKFLTEESWKCENLYNLLSNSDLKSVPIKKAILPSYCPEPDEYYEDNAALPRYFPIYQKYERKDLHPVINTKLVTDVTDLNRDQRIQDVSEQLDIPYNVLAVKNSQLPNPVSPIKVKQQPFEITLTQITTNKINYNLPLKILASECSLAVNGIMNAKKNAMHYLEKNAPLSYKQLVSSVGKHPIIVTKWVDYSNKHGFAYQLSTDDIGVIFSNASTILSLSDVPEFWYITSDDSEGWTATHYEESNKPDGLKKHLEIIAFFSKYMNENLNRVSKLKREKYHEDDVFLRRYSRFNEFAMFELSDGSFQFNFKDHNKYVLSQNGKVLTFVTANKQEGTHKLEDVLKHGGIPGQPTIDIGFVLDIIIQALQFKSRVQSTDSQ</sequence>
<evidence type="ECO:0000256" key="9">
    <source>
        <dbReference type="SAM" id="MobiDB-lite"/>
    </source>
</evidence>
<dbReference type="GO" id="GO:0005634">
    <property type="term" value="C:nucleus"/>
    <property type="evidence" value="ECO:0007669"/>
    <property type="project" value="EnsemblFungi"/>
</dbReference>
<dbReference type="GO" id="GO:0070194">
    <property type="term" value="P:synaptonemal complex disassembly"/>
    <property type="evidence" value="ECO:0007669"/>
    <property type="project" value="EnsemblFungi"/>
</dbReference>
<dbReference type="GO" id="GO:0035025">
    <property type="term" value="P:positive regulation of Rho protein signal transduction"/>
    <property type="evidence" value="ECO:0007669"/>
    <property type="project" value="EnsemblFungi"/>
</dbReference>
<keyword evidence="5 8" id="KW-0418">Kinase</keyword>
<dbReference type="GO" id="GO:0005524">
    <property type="term" value="F:ATP binding"/>
    <property type="evidence" value="ECO:0007669"/>
    <property type="project" value="UniProtKB-UniRule"/>
</dbReference>
<dbReference type="Proteomes" id="UP000183365">
    <property type="component" value="Unassembled WGS sequence"/>
</dbReference>
<dbReference type="InterPro" id="IPR017441">
    <property type="entry name" value="Protein_kinase_ATP_BS"/>
</dbReference>
<dbReference type="GO" id="GO:1904750">
    <property type="term" value="P:negative regulation of protein localization to nucleolus"/>
    <property type="evidence" value="ECO:0007669"/>
    <property type="project" value="EnsemblFungi"/>
</dbReference>
<feature type="domain" description="POLO box" evidence="11">
    <location>
        <begin position="648"/>
        <end position="737"/>
    </location>
</feature>
<evidence type="ECO:0000259" key="11">
    <source>
        <dbReference type="PROSITE" id="PS50078"/>
    </source>
</evidence>
<dbReference type="GO" id="GO:0000086">
    <property type="term" value="P:G2/M transition of mitotic cell cycle"/>
    <property type="evidence" value="ECO:0007669"/>
    <property type="project" value="EnsemblFungi"/>
</dbReference>
<dbReference type="SUPFAM" id="SSF56112">
    <property type="entry name" value="Protein kinase-like (PK-like)"/>
    <property type="match status" value="1"/>
</dbReference>
<keyword evidence="3" id="KW-0677">Repeat</keyword>
<dbReference type="FunFam" id="3.30.1120.30:FF:000005">
    <property type="entry name" value="Serine/threonine-protein kinase"/>
    <property type="match status" value="1"/>
</dbReference>
<dbReference type="InterPro" id="IPR033701">
    <property type="entry name" value="POLO_box_1"/>
</dbReference>
<dbReference type="GO" id="GO:0010458">
    <property type="term" value="P:exit from mitosis"/>
    <property type="evidence" value="ECO:0007669"/>
    <property type="project" value="EnsemblFungi"/>
</dbReference>
<dbReference type="FunFam" id="1.10.510.10:FF:000571">
    <property type="entry name" value="Maternal embryonic leucine zipper kinase"/>
    <property type="match status" value="1"/>
</dbReference>
<evidence type="ECO:0000256" key="2">
    <source>
        <dbReference type="ARBA" id="ARBA00022679"/>
    </source>
</evidence>
<evidence type="ECO:0000256" key="5">
    <source>
        <dbReference type="ARBA" id="ARBA00022777"/>
    </source>
</evidence>
<dbReference type="EMBL" id="FQNF01000008">
    <property type="protein sequence ID" value="SGZ38517.1"/>
    <property type="molecule type" value="Genomic_DNA"/>
</dbReference>
<dbReference type="GO" id="GO:0005935">
    <property type="term" value="C:cellular bud neck"/>
    <property type="evidence" value="ECO:0007669"/>
    <property type="project" value="EnsemblFungi"/>
</dbReference>
<feature type="domain" description="POLO box" evidence="11">
    <location>
        <begin position="547"/>
        <end position="629"/>
    </location>
</feature>
<feature type="domain" description="Protein kinase" evidence="10">
    <location>
        <begin position="84"/>
        <end position="338"/>
    </location>
</feature>
<dbReference type="Gene3D" id="3.30.1120.30">
    <property type="entry name" value="POLO box domain"/>
    <property type="match status" value="2"/>
</dbReference>
<evidence type="ECO:0000256" key="6">
    <source>
        <dbReference type="ARBA" id="ARBA00022840"/>
    </source>
</evidence>
<evidence type="ECO:0000256" key="1">
    <source>
        <dbReference type="ARBA" id="ARBA00022527"/>
    </source>
</evidence>
<dbReference type="InterPro" id="IPR033695">
    <property type="entry name" value="POLO_box_2"/>
</dbReference>
<keyword evidence="1 8" id="KW-0723">Serine/threonine-protein kinase</keyword>
<dbReference type="Gene3D" id="1.10.510.10">
    <property type="entry name" value="Transferase(Phosphotransferase) domain 1"/>
    <property type="match status" value="1"/>
</dbReference>
<dbReference type="InterPro" id="IPR011009">
    <property type="entry name" value="Kinase-like_dom_sf"/>
</dbReference>
<feature type="compositionally biased region" description="Basic and acidic residues" evidence="9">
    <location>
        <begin position="20"/>
        <end position="32"/>
    </location>
</feature>
<evidence type="ECO:0000313" key="12">
    <source>
        <dbReference type="EMBL" id="SGZ38517.1"/>
    </source>
</evidence>
<dbReference type="Gene3D" id="3.30.200.20">
    <property type="entry name" value="Phosphorylase Kinase, domain 1"/>
    <property type="match status" value="1"/>
</dbReference>
<dbReference type="Pfam" id="PF00659">
    <property type="entry name" value="POLO_box"/>
    <property type="match status" value="2"/>
</dbReference>
<keyword evidence="2 8" id="KW-0808">Transferase</keyword>
<keyword evidence="6 7" id="KW-0067">ATP-binding</keyword>
<evidence type="ECO:0000256" key="8">
    <source>
        <dbReference type="RuleBase" id="RU361162"/>
    </source>
</evidence>
<comment type="catalytic activity">
    <reaction evidence="8">
        <text>L-threonyl-[protein] + ATP = O-phospho-L-threonyl-[protein] + ADP + H(+)</text>
        <dbReference type="Rhea" id="RHEA:46608"/>
        <dbReference type="Rhea" id="RHEA-COMP:11060"/>
        <dbReference type="Rhea" id="RHEA-COMP:11605"/>
        <dbReference type="ChEBI" id="CHEBI:15378"/>
        <dbReference type="ChEBI" id="CHEBI:30013"/>
        <dbReference type="ChEBI" id="CHEBI:30616"/>
        <dbReference type="ChEBI" id="CHEBI:61977"/>
        <dbReference type="ChEBI" id="CHEBI:456216"/>
        <dbReference type="EC" id="2.7.11.21"/>
    </reaction>
</comment>
<dbReference type="SMART" id="SM00220">
    <property type="entry name" value="S_TKc"/>
    <property type="match status" value="1"/>
</dbReference>
<dbReference type="GO" id="GO:0000776">
    <property type="term" value="C:kinetochore"/>
    <property type="evidence" value="ECO:0007669"/>
    <property type="project" value="TreeGrafter"/>
</dbReference>
<dbReference type="GO" id="GO:1902542">
    <property type="term" value="P:regulation of protein localization to mitotic spindle pole body"/>
    <property type="evidence" value="ECO:0007669"/>
    <property type="project" value="EnsemblFungi"/>
</dbReference>
<dbReference type="SUPFAM" id="SSF82615">
    <property type="entry name" value="Polo-box domain"/>
    <property type="match status" value="2"/>
</dbReference>
<feature type="region of interest" description="Disordered" evidence="9">
    <location>
        <begin position="44"/>
        <end position="65"/>
    </location>
</feature>
<dbReference type="GO" id="GO:0044732">
    <property type="term" value="C:mitotic spindle pole body"/>
    <property type="evidence" value="ECO:0007669"/>
    <property type="project" value="EnsemblFungi"/>
</dbReference>
<feature type="region of interest" description="Disordered" evidence="9">
    <location>
        <begin position="1"/>
        <end position="32"/>
    </location>
</feature>
<dbReference type="InterPro" id="IPR000959">
    <property type="entry name" value="POLO_box_dom"/>
</dbReference>
<dbReference type="CDD" id="cd13118">
    <property type="entry name" value="POLO_box_1"/>
    <property type="match status" value="1"/>
</dbReference>